<gene>
    <name evidence="2" type="ORF">HKD32_00355</name>
</gene>
<dbReference type="Proteomes" id="UP000661006">
    <property type="component" value="Unassembled WGS sequence"/>
</dbReference>
<reference evidence="2" key="1">
    <citation type="submission" date="2020-04" db="EMBL/GenBank/DDBJ databases">
        <authorList>
            <person name="Sombolestani A."/>
        </authorList>
    </citation>
    <scope>NUCLEOTIDE SEQUENCE</scope>
    <source>
        <strain evidence="2">R71697</strain>
    </source>
</reference>
<sequence>MGQTGPDAGQRNRYMDWTDETIARLRELWSQGLSTAEIGRQLSITKNAVVGKAHRLGLPPRPSPIRNRKVKDGETPSTETPRRKPPTRKAPAPKVEAPADLFVEKAEAKPAPAKVEAAKPAATPKPSPAMESIMASPPPRPAAKVEAAARPAPVAPEPRVAPPVRPAPPPRFTASIDRPARRGPSCCWPIGDPGTPGFHFCGATPLPGKPYCAEHAAIAYVKIRDRRD</sequence>
<feature type="compositionally biased region" description="Low complexity" evidence="1">
    <location>
        <begin position="142"/>
        <end position="152"/>
    </location>
</feature>
<proteinExistence type="predicted"/>
<comment type="caution">
    <text evidence="2">The sequence shown here is derived from an EMBL/GenBank/DDBJ whole genome shotgun (WGS) entry which is preliminary data.</text>
</comment>
<evidence type="ECO:0000313" key="2">
    <source>
        <dbReference type="EMBL" id="MBF0869312.1"/>
    </source>
</evidence>
<feature type="compositionally biased region" description="Pro residues" evidence="1">
    <location>
        <begin position="153"/>
        <end position="171"/>
    </location>
</feature>
<dbReference type="Pfam" id="PF07750">
    <property type="entry name" value="GcrA"/>
    <property type="match status" value="2"/>
</dbReference>
<feature type="compositionally biased region" description="Low complexity" evidence="1">
    <location>
        <begin position="109"/>
        <end position="124"/>
    </location>
</feature>
<organism evidence="2 3">
    <name type="scientific">Gluconobacter japonicus</name>
    <dbReference type="NCBI Taxonomy" id="376620"/>
    <lineage>
        <taxon>Bacteria</taxon>
        <taxon>Pseudomonadati</taxon>
        <taxon>Pseudomonadota</taxon>
        <taxon>Alphaproteobacteria</taxon>
        <taxon>Acetobacterales</taxon>
        <taxon>Acetobacteraceae</taxon>
        <taxon>Gluconobacter</taxon>
    </lineage>
</organism>
<name>A0A9Q2IT63_GLUJA</name>
<reference evidence="2" key="2">
    <citation type="submission" date="2020-11" db="EMBL/GenBank/DDBJ databases">
        <title>Description of novel Gluconobacter species.</title>
        <authorList>
            <person name="Cleenwerck I."/>
            <person name="Cnockaert M."/>
            <person name="Borremans W."/>
            <person name="Wieme A.D."/>
            <person name="De Vuyst L."/>
            <person name="Vandamme P."/>
        </authorList>
    </citation>
    <scope>NUCLEOTIDE SEQUENCE</scope>
    <source>
        <strain evidence="2">R71697</strain>
    </source>
</reference>
<protein>
    <submittedName>
        <fullName evidence="2">GcrA cell cycle regulator</fullName>
    </submittedName>
</protein>
<dbReference type="EMBL" id="JABCQN010000001">
    <property type="protein sequence ID" value="MBF0869312.1"/>
    <property type="molecule type" value="Genomic_DNA"/>
</dbReference>
<evidence type="ECO:0000256" key="1">
    <source>
        <dbReference type="SAM" id="MobiDB-lite"/>
    </source>
</evidence>
<evidence type="ECO:0000313" key="3">
    <source>
        <dbReference type="Proteomes" id="UP000661006"/>
    </source>
</evidence>
<feature type="region of interest" description="Disordered" evidence="1">
    <location>
        <begin position="52"/>
        <end position="181"/>
    </location>
</feature>
<dbReference type="AlphaFoldDB" id="A0A9Q2IT63"/>
<dbReference type="InterPro" id="IPR011681">
    <property type="entry name" value="GcrA"/>
</dbReference>
<dbReference type="Gene3D" id="1.10.10.60">
    <property type="entry name" value="Homeodomain-like"/>
    <property type="match status" value="1"/>
</dbReference>
<accession>A0A9Q2IT63</accession>